<dbReference type="InterPro" id="IPR000866">
    <property type="entry name" value="AhpC/TSA"/>
</dbReference>
<feature type="compositionally biased region" description="Low complexity" evidence="3">
    <location>
        <begin position="245"/>
        <end position="261"/>
    </location>
</feature>
<keyword evidence="7" id="KW-1185">Reference proteome</keyword>
<dbReference type="GO" id="GO:0045454">
    <property type="term" value="P:cell redox homeostasis"/>
    <property type="evidence" value="ECO:0007669"/>
    <property type="project" value="TreeGrafter"/>
</dbReference>
<feature type="compositionally biased region" description="Polar residues" evidence="3">
    <location>
        <begin position="317"/>
        <end position="344"/>
    </location>
</feature>
<proteinExistence type="inferred from homology"/>
<comment type="similarity">
    <text evidence="1">Belongs to the peroxiredoxin family. AhpC/Prx1 subfamily.</text>
</comment>
<sequence>MSTLGNVRIGKKAPDFRCEAVCKGIIEEVSLKTYINPDKKSWLVILFIPAAFSFVCPAEVLAFQNCLEEFKDRNCDVIFVSVDTKHSLWHWQNVPRQYGGLGQIDITLLSDVNHKMSQDYGVLIEDEGVCLRGMFILDQEAVVQQVTLNNLTVGRSVLEALRLLEAFQAVAKHGVLCPIDWRPSNIAAGTISTISNTLTASYEDRLTNLQKEFGDIILTDLDAKHKRETGKKDPTRNDTLKSRQSSSTIASGSTAGDSASIRTSSTRVHTPDIPGVQPNGTKGSASSIQTGKNGSSTNETDTTPKAVPNDCLPHTRASINSLSSRWSFHSGKSSSAPNSTSITPMPTPAAPREAARSPLPHTTTRHARGTFPPPIPIPH</sequence>
<gene>
    <name evidence="6" type="ORF">GRF29_28g2353527</name>
</gene>
<dbReference type="GO" id="GO:0042744">
    <property type="term" value="P:hydrogen peroxide catabolic process"/>
    <property type="evidence" value="ECO:0007669"/>
    <property type="project" value="TreeGrafter"/>
</dbReference>
<evidence type="ECO:0000256" key="2">
    <source>
        <dbReference type="ARBA" id="ARBA00023002"/>
    </source>
</evidence>
<dbReference type="GO" id="GO:0005829">
    <property type="term" value="C:cytosol"/>
    <property type="evidence" value="ECO:0007669"/>
    <property type="project" value="TreeGrafter"/>
</dbReference>
<dbReference type="GO" id="GO:0033554">
    <property type="term" value="P:cellular response to stress"/>
    <property type="evidence" value="ECO:0007669"/>
    <property type="project" value="TreeGrafter"/>
</dbReference>
<dbReference type="PANTHER" id="PTHR10681">
    <property type="entry name" value="THIOREDOXIN PEROXIDASE"/>
    <property type="match status" value="1"/>
</dbReference>
<dbReference type="SUPFAM" id="SSF52833">
    <property type="entry name" value="Thioredoxin-like"/>
    <property type="match status" value="1"/>
</dbReference>
<dbReference type="Pfam" id="PF00578">
    <property type="entry name" value="AhpC-TSA"/>
    <property type="match status" value="1"/>
</dbReference>
<evidence type="ECO:0000313" key="7">
    <source>
        <dbReference type="Proteomes" id="UP001280581"/>
    </source>
</evidence>
<keyword evidence="4" id="KW-0472">Membrane</keyword>
<evidence type="ECO:0000256" key="4">
    <source>
        <dbReference type="SAM" id="Phobius"/>
    </source>
</evidence>
<dbReference type="GO" id="GO:0006979">
    <property type="term" value="P:response to oxidative stress"/>
    <property type="evidence" value="ECO:0007669"/>
    <property type="project" value="TreeGrafter"/>
</dbReference>
<feature type="domain" description="Thioredoxin" evidence="5">
    <location>
        <begin position="7"/>
        <end position="169"/>
    </location>
</feature>
<dbReference type="Pfam" id="PF10417">
    <property type="entry name" value="1-cysPrx_C"/>
    <property type="match status" value="1"/>
</dbReference>
<dbReference type="InterPro" id="IPR050217">
    <property type="entry name" value="Peroxiredoxin"/>
</dbReference>
<keyword evidence="4" id="KW-0812">Transmembrane</keyword>
<name>A0AAN6M3H0_9PLEO</name>
<reference evidence="6 7" key="1">
    <citation type="submission" date="2021-02" db="EMBL/GenBank/DDBJ databases">
        <title>Genome assembly of Pseudopithomyces chartarum.</title>
        <authorList>
            <person name="Jauregui R."/>
            <person name="Singh J."/>
            <person name="Voisey C."/>
        </authorList>
    </citation>
    <scope>NUCLEOTIDE SEQUENCE [LARGE SCALE GENOMIC DNA]</scope>
    <source>
        <strain evidence="6 7">AGR01</strain>
    </source>
</reference>
<dbReference type="GO" id="GO:0008379">
    <property type="term" value="F:thioredoxin peroxidase activity"/>
    <property type="evidence" value="ECO:0007669"/>
    <property type="project" value="TreeGrafter"/>
</dbReference>
<dbReference type="EMBL" id="WVTA01000004">
    <property type="protein sequence ID" value="KAK3214212.1"/>
    <property type="molecule type" value="Genomic_DNA"/>
</dbReference>
<evidence type="ECO:0000256" key="3">
    <source>
        <dbReference type="SAM" id="MobiDB-lite"/>
    </source>
</evidence>
<dbReference type="Proteomes" id="UP001280581">
    <property type="component" value="Unassembled WGS sequence"/>
</dbReference>
<evidence type="ECO:0000259" key="5">
    <source>
        <dbReference type="PROSITE" id="PS51352"/>
    </source>
</evidence>
<dbReference type="PROSITE" id="PS51352">
    <property type="entry name" value="THIOREDOXIN_2"/>
    <property type="match status" value="1"/>
</dbReference>
<dbReference type="AlphaFoldDB" id="A0AAN6M3H0"/>
<feature type="transmembrane region" description="Helical" evidence="4">
    <location>
        <begin position="42"/>
        <end position="63"/>
    </location>
</feature>
<dbReference type="InterPro" id="IPR036249">
    <property type="entry name" value="Thioredoxin-like_sf"/>
</dbReference>
<evidence type="ECO:0000313" key="6">
    <source>
        <dbReference type="EMBL" id="KAK3214212.1"/>
    </source>
</evidence>
<dbReference type="Gene3D" id="3.40.30.10">
    <property type="entry name" value="Glutaredoxin"/>
    <property type="match status" value="1"/>
</dbReference>
<dbReference type="InterPro" id="IPR013766">
    <property type="entry name" value="Thioredoxin_domain"/>
</dbReference>
<feature type="compositionally biased region" description="Polar residues" evidence="3">
    <location>
        <begin position="278"/>
        <end position="303"/>
    </location>
</feature>
<dbReference type="InterPro" id="IPR019479">
    <property type="entry name" value="Peroxiredoxin_C"/>
</dbReference>
<organism evidence="6 7">
    <name type="scientific">Pseudopithomyces chartarum</name>
    <dbReference type="NCBI Taxonomy" id="1892770"/>
    <lineage>
        <taxon>Eukaryota</taxon>
        <taxon>Fungi</taxon>
        <taxon>Dikarya</taxon>
        <taxon>Ascomycota</taxon>
        <taxon>Pezizomycotina</taxon>
        <taxon>Dothideomycetes</taxon>
        <taxon>Pleosporomycetidae</taxon>
        <taxon>Pleosporales</taxon>
        <taxon>Massarineae</taxon>
        <taxon>Didymosphaeriaceae</taxon>
        <taxon>Pseudopithomyces</taxon>
    </lineage>
</organism>
<feature type="region of interest" description="Disordered" evidence="3">
    <location>
        <begin position="226"/>
        <end position="379"/>
    </location>
</feature>
<dbReference type="CDD" id="cd03015">
    <property type="entry name" value="PRX_Typ2cys"/>
    <property type="match status" value="1"/>
</dbReference>
<dbReference type="PANTHER" id="PTHR10681:SF128">
    <property type="entry name" value="THIOREDOXIN-DEPENDENT PEROXIDE REDUCTASE, MITOCHONDRIAL"/>
    <property type="match status" value="1"/>
</dbReference>
<protein>
    <recommendedName>
        <fullName evidence="5">Thioredoxin domain-containing protein</fullName>
    </recommendedName>
</protein>
<evidence type="ECO:0000256" key="1">
    <source>
        <dbReference type="ARBA" id="ARBA00009796"/>
    </source>
</evidence>
<accession>A0AAN6M3H0</accession>
<feature type="compositionally biased region" description="Basic and acidic residues" evidence="3">
    <location>
        <begin position="226"/>
        <end position="241"/>
    </location>
</feature>
<keyword evidence="4" id="KW-1133">Transmembrane helix</keyword>
<keyword evidence="2" id="KW-0560">Oxidoreductase</keyword>
<comment type="caution">
    <text evidence="6">The sequence shown here is derived from an EMBL/GenBank/DDBJ whole genome shotgun (WGS) entry which is preliminary data.</text>
</comment>